<feature type="transmembrane region" description="Helical" evidence="1">
    <location>
        <begin position="387"/>
        <end position="406"/>
    </location>
</feature>
<dbReference type="Proteomes" id="UP001501624">
    <property type="component" value="Unassembled WGS sequence"/>
</dbReference>
<dbReference type="InterPro" id="IPR004697">
    <property type="entry name" value="AbgT"/>
</dbReference>
<dbReference type="Pfam" id="PF03806">
    <property type="entry name" value="ABG_transport"/>
    <property type="match status" value="1"/>
</dbReference>
<dbReference type="RefSeq" id="WP_237337117.1">
    <property type="nucleotide sequence ID" value="NZ_BAABCM010000012.1"/>
</dbReference>
<reference evidence="3" key="1">
    <citation type="journal article" date="2019" name="Int. J. Syst. Evol. Microbiol.">
        <title>The Global Catalogue of Microorganisms (GCM) 10K type strain sequencing project: providing services to taxonomists for standard genome sequencing and annotation.</title>
        <authorList>
            <consortium name="The Broad Institute Genomics Platform"/>
            <consortium name="The Broad Institute Genome Sequencing Center for Infectious Disease"/>
            <person name="Wu L."/>
            <person name="Ma J."/>
        </authorList>
    </citation>
    <scope>NUCLEOTIDE SEQUENCE [LARGE SCALE GENOMIC DNA]</scope>
    <source>
        <strain evidence="3">JCM 17017</strain>
    </source>
</reference>
<keyword evidence="3" id="KW-1185">Reference proteome</keyword>
<protein>
    <submittedName>
        <fullName evidence="2">AbgT family transporter</fullName>
    </submittedName>
</protein>
<proteinExistence type="predicted"/>
<feature type="transmembrane region" description="Helical" evidence="1">
    <location>
        <begin position="475"/>
        <end position="499"/>
    </location>
</feature>
<comment type="caution">
    <text evidence="2">The sequence shown here is derived from an EMBL/GenBank/DDBJ whole genome shotgun (WGS) entry which is preliminary data.</text>
</comment>
<feature type="transmembrane region" description="Helical" evidence="1">
    <location>
        <begin position="271"/>
        <end position="288"/>
    </location>
</feature>
<accession>A0ABP7JB87</accession>
<feature type="transmembrane region" description="Helical" evidence="1">
    <location>
        <begin position="125"/>
        <end position="149"/>
    </location>
</feature>
<dbReference type="PANTHER" id="PTHR30282">
    <property type="entry name" value="P-AMINOBENZOYL GLUTAMATE TRANSPORTER"/>
    <property type="match status" value="1"/>
</dbReference>
<feature type="transmembrane region" description="Helical" evidence="1">
    <location>
        <begin position="31"/>
        <end position="55"/>
    </location>
</feature>
<dbReference type="EMBL" id="BAABCM010000012">
    <property type="protein sequence ID" value="GAA3840297.1"/>
    <property type="molecule type" value="Genomic_DNA"/>
</dbReference>
<evidence type="ECO:0000313" key="2">
    <source>
        <dbReference type="EMBL" id="GAA3840297.1"/>
    </source>
</evidence>
<feature type="transmembrane region" description="Helical" evidence="1">
    <location>
        <begin position="348"/>
        <end position="367"/>
    </location>
</feature>
<gene>
    <name evidence="2" type="ORF">GCM10022380_68070</name>
</gene>
<keyword evidence="1" id="KW-0472">Membrane</keyword>
<sequence>MSTTPAQARRSPAERVLAFVERVGNRLPDPFFLFVYLFAALAVITTVVAACHVTVTVPGTAQPVAVKGLFTGEGVRFLLSKLVDNFVTFPPLGNVLVMLLAVGLAERAGLLEAAVRAVFSRAPRWLLPFAVSLVSFQAHVMADAGIIVIPPLAALVFRAAGRHPVAGAIGGFACVTGGYGAGTLLGSYDALLSGLTQKAVTVVPVAVQPQVTMAMNWFFTAAAGLILPFLGAWLIARVLEPRLGPYTPPDGAEEETSAALTPVQRKGLRRAAIVLAVYVAVVAVAWLLPGSPLRGENGSLINSPLLTGLVLVLFLAFAITGITYGITTGTITKPGDVPSMMAEAVKDMAGYIVLILAISQFIAVFTWSNLGTLLAVRSAEFLQSVHLTGFAGILAFVVLVSVLNLFITSGSALWSLVAPVFVPAFMLLGYDPGFVQAAYRIGDSATQIITPLSPYLFVLLTVLRRYEPDLRLGTLIARTSIFVIPFWVVWVALLAVFYFGDIPFGPGVHVHLPR</sequence>
<keyword evidence="1" id="KW-1133">Transmembrane helix</keyword>
<name>A0ABP7JB87_9PSEU</name>
<organism evidence="2 3">
    <name type="scientific">Amycolatopsis tucumanensis</name>
    <dbReference type="NCBI Taxonomy" id="401106"/>
    <lineage>
        <taxon>Bacteria</taxon>
        <taxon>Bacillati</taxon>
        <taxon>Actinomycetota</taxon>
        <taxon>Actinomycetes</taxon>
        <taxon>Pseudonocardiales</taxon>
        <taxon>Pseudonocardiaceae</taxon>
        <taxon>Amycolatopsis</taxon>
    </lineage>
</organism>
<evidence type="ECO:0000256" key="1">
    <source>
        <dbReference type="SAM" id="Phobius"/>
    </source>
</evidence>
<evidence type="ECO:0000313" key="3">
    <source>
        <dbReference type="Proteomes" id="UP001501624"/>
    </source>
</evidence>
<feature type="transmembrane region" description="Helical" evidence="1">
    <location>
        <begin position="308"/>
        <end position="327"/>
    </location>
</feature>
<feature type="transmembrane region" description="Helical" evidence="1">
    <location>
        <begin position="413"/>
        <end position="430"/>
    </location>
</feature>
<keyword evidence="1" id="KW-0812">Transmembrane</keyword>
<feature type="transmembrane region" description="Helical" evidence="1">
    <location>
        <begin position="445"/>
        <end position="463"/>
    </location>
</feature>
<dbReference type="PANTHER" id="PTHR30282:SF0">
    <property type="entry name" value="P-AMINOBENZOYL-GLUTAMATE TRANSPORT PROTEIN"/>
    <property type="match status" value="1"/>
</dbReference>
<feature type="transmembrane region" description="Helical" evidence="1">
    <location>
        <begin position="217"/>
        <end position="236"/>
    </location>
</feature>